<keyword evidence="2" id="KW-1185">Reference proteome</keyword>
<dbReference type="AlphaFoldDB" id="A0A482WI48"/>
<feature type="non-terminal residue" evidence="1">
    <location>
        <position position="60"/>
    </location>
</feature>
<sequence>VCGVLVSLSGVRSATSVGLCASHPDQYSSGHIHPESGPTQLSRQSYYLLSLLHACLSCYQ</sequence>
<name>A0A482WI48_LAOST</name>
<proteinExistence type="predicted"/>
<evidence type="ECO:0000313" key="1">
    <source>
        <dbReference type="EMBL" id="RZF32942.1"/>
    </source>
</evidence>
<evidence type="ECO:0000313" key="2">
    <source>
        <dbReference type="Proteomes" id="UP000291343"/>
    </source>
</evidence>
<comment type="caution">
    <text evidence="1">The sequence shown here is derived from an EMBL/GenBank/DDBJ whole genome shotgun (WGS) entry which is preliminary data.</text>
</comment>
<feature type="non-terminal residue" evidence="1">
    <location>
        <position position="1"/>
    </location>
</feature>
<protein>
    <submittedName>
        <fullName evidence="1">Uncharacterized protein</fullName>
    </submittedName>
</protein>
<dbReference type="EMBL" id="QKKF02035489">
    <property type="protein sequence ID" value="RZF32942.1"/>
    <property type="molecule type" value="Genomic_DNA"/>
</dbReference>
<accession>A0A482WI48</accession>
<dbReference type="Proteomes" id="UP000291343">
    <property type="component" value="Unassembled WGS sequence"/>
</dbReference>
<gene>
    <name evidence="1" type="ORF">LSTR_LSTR017070</name>
</gene>
<dbReference type="InParanoid" id="A0A482WI48"/>
<reference evidence="1 2" key="1">
    <citation type="journal article" date="2017" name="Gigascience">
        <title>Genome sequence of the small brown planthopper, Laodelphax striatellus.</title>
        <authorList>
            <person name="Zhu J."/>
            <person name="Jiang F."/>
            <person name="Wang X."/>
            <person name="Yang P."/>
            <person name="Bao Y."/>
            <person name="Zhao W."/>
            <person name="Wang W."/>
            <person name="Lu H."/>
            <person name="Wang Q."/>
            <person name="Cui N."/>
            <person name="Li J."/>
            <person name="Chen X."/>
            <person name="Luo L."/>
            <person name="Yu J."/>
            <person name="Kang L."/>
            <person name="Cui F."/>
        </authorList>
    </citation>
    <scope>NUCLEOTIDE SEQUENCE [LARGE SCALE GENOMIC DNA]</scope>
    <source>
        <strain evidence="1">Lst14</strain>
    </source>
</reference>
<organism evidence="1 2">
    <name type="scientific">Laodelphax striatellus</name>
    <name type="common">Small brown planthopper</name>
    <name type="synonym">Delphax striatella</name>
    <dbReference type="NCBI Taxonomy" id="195883"/>
    <lineage>
        <taxon>Eukaryota</taxon>
        <taxon>Metazoa</taxon>
        <taxon>Ecdysozoa</taxon>
        <taxon>Arthropoda</taxon>
        <taxon>Hexapoda</taxon>
        <taxon>Insecta</taxon>
        <taxon>Pterygota</taxon>
        <taxon>Neoptera</taxon>
        <taxon>Paraneoptera</taxon>
        <taxon>Hemiptera</taxon>
        <taxon>Auchenorrhyncha</taxon>
        <taxon>Fulgoroidea</taxon>
        <taxon>Delphacidae</taxon>
        <taxon>Criomorphinae</taxon>
        <taxon>Laodelphax</taxon>
    </lineage>
</organism>